<reference evidence="1 2" key="1">
    <citation type="journal article" date="2017" name="Nat. Commun.">
        <title>Genome assembly with in vitro proximity ligation data and whole-genome triplication in lettuce.</title>
        <authorList>
            <person name="Reyes-Chin-Wo S."/>
            <person name="Wang Z."/>
            <person name="Yang X."/>
            <person name="Kozik A."/>
            <person name="Arikit S."/>
            <person name="Song C."/>
            <person name="Xia L."/>
            <person name="Froenicke L."/>
            <person name="Lavelle D.O."/>
            <person name="Truco M.J."/>
            <person name="Xia R."/>
            <person name="Zhu S."/>
            <person name="Xu C."/>
            <person name="Xu H."/>
            <person name="Xu X."/>
            <person name="Cox K."/>
            <person name="Korf I."/>
            <person name="Meyers B.C."/>
            <person name="Michelmore R.W."/>
        </authorList>
    </citation>
    <scope>NUCLEOTIDE SEQUENCE [LARGE SCALE GENOMIC DNA]</scope>
    <source>
        <strain evidence="2">cv. Salinas</strain>
        <tissue evidence="1">Seedlings</tissue>
    </source>
</reference>
<organism evidence="1 2">
    <name type="scientific">Lactuca sativa</name>
    <name type="common">Garden lettuce</name>
    <dbReference type="NCBI Taxonomy" id="4236"/>
    <lineage>
        <taxon>Eukaryota</taxon>
        <taxon>Viridiplantae</taxon>
        <taxon>Streptophyta</taxon>
        <taxon>Embryophyta</taxon>
        <taxon>Tracheophyta</taxon>
        <taxon>Spermatophyta</taxon>
        <taxon>Magnoliopsida</taxon>
        <taxon>eudicotyledons</taxon>
        <taxon>Gunneridae</taxon>
        <taxon>Pentapetalae</taxon>
        <taxon>asterids</taxon>
        <taxon>campanulids</taxon>
        <taxon>Asterales</taxon>
        <taxon>Asteraceae</taxon>
        <taxon>Cichorioideae</taxon>
        <taxon>Cichorieae</taxon>
        <taxon>Lactucinae</taxon>
        <taxon>Lactuca</taxon>
    </lineage>
</organism>
<gene>
    <name evidence="1" type="ORF">LSAT_V11C100035630</name>
</gene>
<comment type="caution">
    <text evidence="1">The sequence shown here is derived from an EMBL/GenBank/DDBJ whole genome shotgun (WGS) entry which is preliminary data.</text>
</comment>
<sequence length="124" mass="14547">MSKERSTNLVGTYVWRCEAYKRYSYEKWLNYMNKCNREAKLDDDFLLEMEQHFGGVNIMDDDMKIKTATMYLKDSLQHYGGGIGMLISNVFTTLTLELPDISDDDDFVNFFDGLKGWAKIELKR</sequence>
<evidence type="ECO:0000313" key="2">
    <source>
        <dbReference type="Proteomes" id="UP000235145"/>
    </source>
</evidence>
<proteinExistence type="predicted"/>
<dbReference type="EMBL" id="NBSK02000001">
    <property type="protein sequence ID" value="KAJ0225203.1"/>
    <property type="molecule type" value="Genomic_DNA"/>
</dbReference>
<accession>A0A9R1WND3</accession>
<keyword evidence="2" id="KW-1185">Reference proteome</keyword>
<protein>
    <submittedName>
        <fullName evidence="1">Uncharacterized protein</fullName>
    </submittedName>
</protein>
<evidence type="ECO:0000313" key="1">
    <source>
        <dbReference type="EMBL" id="KAJ0225203.1"/>
    </source>
</evidence>
<name>A0A9R1WND3_LACSA</name>
<dbReference type="Proteomes" id="UP000235145">
    <property type="component" value="Unassembled WGS sequence"/>
</dbReference>
<dbReference type="AlphaFoldDB" id="A0A9R1WND3"/>